<dbReference type="InterPro" id="IPR029787">
    <property type="entry name" value="Nucleotide_cyclase"/>
</dbReference>
<dbReference type="InterPro" id="IPR000160">
    <property type="entry name" value="GGDEF_dom"/>
</dbReference>
<feature type="domain" description="GGDEF" evidence="3">
    <location>
        <begin position="424"/>
        <end position="546"/>
    </location>
</feature>
<feature type="transmembrane region" description="Helical" evidence="1">
    <location>
        <begin position="77"/>
        <end position="95"/>
    </location>
</feature>
<feature type="domain" description="GGDEF" evidence="3">
    <location>
        <begin position="260"/>
        <end position="397"/>
    </location>
</feature>
<dbReference type="SMART" id="SM00267">
    <property type="entry name" value="GGDEF"/>
    <property type="match status" value="2"/>
</dbReference>
<keyword evidence="1" id="KW-0472">Membrane</keyword>
<gene>
    <name evidence="4" type="ORF">BN146_03350</name>
</gene>
<dbReference type="Gene3D" id="3.20.20.450">
    <property type="entry name" value="EAL domain"/>
    <property type="match status" value="1"/>
</dbReference>
<feature type="transmembrane region" description="Helical" evidence="1">
    <location>
        <begin position="6"/>
        <end position="27"/>
    </location>
</feature>
<evidence type="ECO:0000313" key="5">
    <source>
        <dbReference type="Proteomes" id="UP000009325"/>
    </source>
</evidence>
<dbReference type="GO" id="GO:0071111">
    <property type="term" value="F:cyclic-guanylate-specific phosphodiesterase activity"/>
    <property type="evidence" value="ECO:0007669"/>
    <property type="project" value="InterPro"/>
</dbReference>
<dbReference type="EMBL" id="CALZ01000067">
    <property type="protein sequence ID" value="CCK83302.1"/>
    <property type="molecule type" value="Genomic_DNA"/>
</dbReference>
<dbReference type="Pfam" id="PF00990">
    <property type="entry name" value="GGDEF"/>
    <property type="match status" value="2"/>
</dbReference>
<feature type="domain" description="EAL" evidence="2">
    <location>
        <begin position="558"/>
        <end position="812"/>
    </location>
</feature>
<comment type="caution">
    <text evidence="4">The sequence shown here is derived from an EMBL/GenBank/DDBJ whole genome shotgun (WGS) entry which is preliminary data.</text>
</comment>
<sequence>MINDRALAYSIAELVCIAFLTLLLSSSKKIKRYTLQQQWFNATLTCQILYLAGDSINTLFLNQIIPVSRILTNFMSIYLTLAMNALSFVTFMYVASKMELPLIHDRKKVRLIALPPVALSFFDMLVALAAPQIVFPNSGNQNFTDFFSLVFLAMPTIYTVTVLILTFSQAFINRHKRISRYYLALTVYPLLMTTCGVIEVMLSQRVAIYAYSVTFYFAFAYFYQLNYAIKDATIDSLTGLRNRENFKEYLDSIWRAEAGSQYYLFMIDMNGLKSVNDVYGHVEGDKAIKAIGKAMDEVLEVGNEGLVCRYGGDEFIAIIKVDSDQEAAKLVQLTRERIAHYAQEEYLQSTPQIAAGYIHMPREKQPLEKLLKQADSKMYAEKQSMKTGDRAANFFTDEITGLPNANYFHNFAGKYLKKLSKEGKQASIVLFNVAGMHAFNDQFGYKKGDELLRKVSQILHENFHESEDVLLRYTEDNFLLVTTRPIKPLLARIKKVAGDVSQAESVGLKAGIYQLDKGQIDVIAAVDLAKRAMQSIGKSRQQIYAIYGPEVQAIYDRQDFVLLNFKKALQDGEISAYFQPVIRSLTGQVHSFEALARWEDPERGLIPPDQFISTLERARLIQLLDLAIFEQACQLQDRLKQAGLPIPVISVNLSPVDLQSRGIVDEVEKIRQKYDIPAKYLKIEVLESIIKEAPDQLNAVIAAFHQAGYEVWMDDFGSGYSSLNNLKDFDFDLMKIDMEFLKGFTENSQSKIIISEIVDMAKRLGIATLCEGIENQQQADFLQEIGCQFQQGYLFGKSLTPEQLENFLTENLDQLEKIDLDDYYNQIDQVNVLTNPIHKQADQKQSLGENTDVPIAVLELAADGQFTYLYFNHALKRLILSGNQEKVTDMESGFNAFLLQLMRRCQGQTDPVSAEFTFANAIYTIRMRWLAKQKKNAFIFSAAKHGE</sequence>
<feature type="transmembrane region" description="Helical" evidence="1">
    <location>
        <begin position="206"/>
        <end position="223"/>
    </location>
</feature>
<dbReference type="SMART" id="SM00052">
    <property type="entry name" value="EAL"/>
    <property type="match status" value="1"/>
</dbReference>
<feature type="transmembrane region" description="Helical" evidence="1">
    <location>
        <begin position="180"/>
        <end position="200"/>
    </location>
</feature>
<dbReference type="PROSITE" id="PS50883">
    <property type="entry name" value="EAL"/>
    <property type="match status" value="1"/>
</dbReference>
<dbReference type="SUPFAM" id="SSF55073">
    <property type="entry name" value="Nucleotide cyclase"/>
    <property type="match status" value="2"/>
</dbReference>
<dbReference type="SUPFAM" id="SSF141868">
    <property type="entry name" value="EAL domain-like"/>
    <property type="match status" value="1"/>
</dbReference>
<reference evidence="4 5" key="1">
    <citation type="submission" date="2012-08" db="EMBL/GenBank/DDBJ databases">
        <title>Draft Genome Sequences of Lactobacillus equicursoris CIP 110162T, isolated from thoroughbred racehorse feces and Lactobacillus sp. CRBIP 24.137 isolated from urine of human.</title>
        <authorList>
            <person name="Cousin S."/>
            <person name="Loux V."/>
            <person name="Ma L."/>
            <person name="Creno S."/>
            <person name="Clermont D."/>
            <person name="Bizet C."/>
            <person name="Bouchier C."/>
        </authorList>
    </citation>
    <scope>NUCLEOTIDE SEQUENCE [LARGE SCALE GENOMIC DNA]</scope>
    <source>
        <strain evidence="4 5">66c</strain>
    </source>
</reference>
<dbReference type="InterPro" id="IPR035919">
    <property type="entry name" value="EAL_sf"/>
</dbReference>
<keyword evidence="1" id="KW-0812">Transmembrane</keyword>
<feature type="transmembrane region" description="Helical" evidence="1">
    <location>
        <begin position="39"/>
        <end position="65"/>
    </location>
</feature>
<accession>K0NEI3</accession>
<evidence type="ECO:0000259" key="3">
    <source>
        <dbReference type="PROSITE" id="PS50887"/>
    </source>
</evidence>
<keyword evidence="1" id="KW-1133">Transmembrane helix</keyword>
<dbReference type="PROSITE" id="PS50887">
    <property type="entry name" value="GGDEF"/>
    <property type="match status" value="2"/>
</dbReference>
<feature type="transmembrane region" description="Helical" evidence="1">
    <location>
        <begin position="146"/>
        <end position="168"/>
    </location>
</feature>
<dbReference type="InterPro" id="IPR043128">
    <property type="entry name" value="Rev_trsase/Diguanyl_cyclase"/>
</dbReference>
<organism evidence="4 5">
    <name type="scientific">Lactobacillus equicursoris 66c</name>
    <dbReference type="NCBI Taxonomy" id="872326"/>
    <lineage>
        <taxon>Bacteria</taxon>
        <taxon>Bacillati</taxon>
        <taxon>Bacillota</taxon>
        <taxon>Bacilli</taxon>
        <taxon>Lactobacillales</taxon>
        <taxon>Lactobacillaceae</taxon>
        <taxon>Lactobacillus</taxon>
    </lineage>
</organism>
<feature type="transmembrane region" description="Helical" evidence="1">
    <location>
        <begin position="111"/>
        <end position="134"/>
    </location>
</feature>
<dbReference type="InterPro" id="IPR050706">
    <property type="entry name" value="Cyclic-di-GMP_PDE-like"/>
</dbReference>
<dbReference type="PANTHER" id="PTHR33121">
    <property type="entry name" value="CYCLIC DI-GMP PHOSPHODIESTERASE PDEF"/>
    <property type="match status" value="1"/>
</dbReference>
<dbReference type="Gene3D" id="3.30.70.270">
    <property type="match status" value="2"/>
</dbReference>
<evidence type="ECO:0000256" key="1">
    <source>
        <dbReference type="SAM" id="Phobius"/>
    </source>
</evidence>
<dbReference type="Proteomes" id="UP000009325">
    <property type="component" value="Unassembled WGS sequence"/>
</dbReference>
<dbReference type="PANTHER" id="PTHR33121:SF70">
    <property type="entry name" value="SIGNALING PROTEIN YKOW"/>
    <property type="match status" value="1"/>
</dbReference>
<dbReference type="Pfam" id="PF00563">
    <property type="entry name" value="EAL"/>
    <property type="match status" value="1"/>
</dbReference>
<dbReference type="OrthoDB" id="8731447at2"/>
<protein>
    <submittedName>
        <fullName evidence="4">Uncharacterized protein</fullName>
    </submittedName>
</protein>
<evidence type="ECO:0000313" key="4">
    <source>
        <dbReference type="EMBL" id="CCK83302.1"/>
    </source>
</evidence>
<proteinExistence type="predicted"/>
<dbReference type="CDD" id="cd01949">
    <property type="entry name" value="GGDEF"/>
    <property type="match status" value="1"/>
</dbReference>
<dbReference type="AlphaFoldDB" id="K0NEI3"/>
<dbReference type="InterPro" id="IPR001633">
    <property type="entry name" value="EAL_dom"/>
</dbReference>
<dbReference type="NCBIfam" id="TIGR00254">
    <property type="entry name" value="GGDEF"/>
    <property type="match status" value="2"/>
</dbReference>
<evidence type="ECO:0000259" key="2">
    <source>
        <dbReference type="PROSITE" id="PS50883"/>
    </source>
</evidence>
<name>K0NEI3_9LACO</name>
<dbReference type="RefSeq" id="WP_009557811.1">
    <property type="nucleotide sequence ID" value="NZ_CALZ01000067.1"/>
</dbReference>
<dbReference type="CDD" id="cd01948">
    <property type="entry name" value="EAL"/>
    <property type="match status" value="1"/>
</dbReference>